<gene>
    <name evidence="1" type="primary">N</name>
</gene>
<dbReference type="EMBL" id="AF371467">
    <property type="protein sequence ID" value="AAL38483.1"/>
    <property type="molecule type" value="Genomic_RNA"/>
</dbReference>
<accession>Q8V5B2</accession>
<dbReference type="GO" id="GO:0019013">
    <property type="term" value="C:viral nucleocapsid"/>
    <property type="evidence" value="ECO:0007669"/>
    <property type="project" value="UniProtKB-KW"/>
</dbReference>
<reference evidence="1" key="1">
    <citation type="journal article" date="2001" name="Virology">
        <title>Extreme genetic diversity among Pirital virus (Arenaviridae) isolates from western Venezuela.</title>
        <authorList>
            <person name="Weaver S.C."/>
            <person name="Salas R.A."/>
            <person name="de Manzione N."/>
            <person name="Fulhorst C.F."/>
            <person name="Travasos da Rosa A.P."/>
            <person name="Duno G."/>
            <person name="Utrera A."/>
            <person name="Mills J.N."/>
            <person name="Ksiazek T.G."/>
            <person name="Tovar D."/>
            <person name="Guzman H."/>
            <person name="Kang W."/>
            <person name="Tesh R.B."/>
        </authorList>
    </citation>
    <scope>NUCLEOTIDE SEQUENCE</scope>
    <source>
        <strain evidence="1">2731</strain>
    </source>
</reference>
<feature type="non-terminal residue" evidence="1">
    <location>
        <position position="1"/>
    </location>
</feature>
<keyword evidence="1" id="KW-0946">Virion</keyword>
<organism evidence="1">
    <name type="scientific">Pirital mammarenavirus (isolate Rat/Venezuela/VAV-488/1995)</name>
    <name type="common">PIRV</name>
    <dbReference type="NCBI Taxonomy" id="3052324"/>
    <lineage>
        <taxon>Viruses</taxon>
        <taxon>Riboviria</taxon>
        <taxon>Orthornavirae</taxon>
        <taxon>Negarnaviricota</taxon>
        <taxon>Polyploviricotina</taxon>
        <taxon>Bunyaviricetes</taxon>
        <taxon>Hareavirales</taxon>
        <taxon>Arenaviridae</taxon>
        <taxon>Mammarenavirus</taxon>
    </lineage>
</organism>
<keyword evidence="1" id="KW-0543">Viral nucleoprotein</keyword>
<organismHost>
    <name type="scientific">Sigmodon alstoni</name>
    <dbReference type="NCBI Taxonomy" id="134742"/>
</organismHost>
<evidence type="ECO:0000313" key="1">
    <source>
        <dbReference type="EMBL" id="AAL38483.1"/>
    </source>
</evidence>
<protein>
    <submittedName>
        <fullName evidence="1">Nucleoprotein</fullName>
    </submittedName>
</protein>
<name>Q8V5B2_PIRVV</name>
<sequence length="76" mass="8693">YIGSRSQVKGRAWDNTTVDLTDTGSPIIHQCGMEVHQDSLNLVLLKKSRFLRVSKDWTARQPPGLTLKELLMIQWN</sequence>
<proteinExistence type="predicted"/>